<organism evidence="2 3">
    <name type="scientific">Vibrio ishigakensis</name>
    <dbReference type="NCBI Taxonomy" id="1481914"/>
    <lineage>
        <taxon>Bacteria</taxon>
        <taxon>Pseudomonadati</taxon>
        <taxon>Pseudomonadota</taxon>
        <taxon>Gammaproteobacteria</taxon>
        <taxon>Vibrionales</taxon>
        <taxon>Vibrionaceae</taxon>
        <taxon>Vibrio</taxon>
    </lineage>
</organism>
<evidence type="ECO:0000259" key="1">
    <source>
        <dbReference type="PROSITE" id="PS50042"/>
    </source>
</evidence>
<dbReference type="PROSITE" id="PS50042">
    <property type="entry name" value="CNMP_BINDING_3"/>
    <property type="match status" value="1"/>
</dbReference>
<dbReference type="Pfam" id="PF10335">
    <property type="entry name" value="DUF294_C"/>
    <property type="match status" value="1"/>
</dbReference>
<dbReference type="PANTHER" id="PTHR43773:SF1">
    <property type="entry name" value="MAGNESIUM TRANSPORTER MGTE"/>
    <property type="match status" value="1"/>
</dbReference>
<evidence type="ECO:0000313" key="3">
    <source>
        <dbReference type="Proteomes" id="UP000031670"/>
    </source>
</evidence>
<dbReference type="GO" id="GO:0015095">
    <property type="term" value="F:magnesium ion transmembrane transporter activity"/>
    <property type="evidence" value="ECO:0007669"/>
    <property type="project" value="InterPro"/>
</dbReference>
<dbReference type="GO" id="GO:0008773">
    <property type="term" value="F:[protein-PII] uridylyltransferase activity"/>
    <property type="evidence" value="ECO:0007669"/>
    <property type="project" value="InterPro"/>
</dbReference>
<dbReference type="AlphaFoldDB" id="A0A0B8PKE1"/>
<dbReference type="Pfam" id="PF03445">
    <property type="entry name" value="DUF294"/>
    <property type="match status" value="1"/>
</dbReference>
<dbReference type="PANTHER" id="PTHR43773">
    <property type="entry name" value="MAGNESIUM TRANSPORTER MGTE"/>
    <property type="match status" value="1"/>
</dbReference>
<dbReference type="EMBL" id="BBSA01000017">
    <property type="protein sequence ID" value="GAM65172.1"/>
    <property type="molecule type" value="Genomic_DNA"/>
</dbReference>
<dbReference type="InterPro" id="IPR000595">
    <property type="entry name" value="cNMP-bd_dom"/>
</dbReference>
<dbReference type="SMART" id="SM00100">
    <property type="entry name" value="cNMP"/>
    <property type="match status" value="1"/>
</dbReference>
<comment type="caution">
    <text evidence="2">The sequence shown here is derived from an EMBL/GenBank/DDBJ whole genome shotgun (WGS) entry which is preliminary data.</text>
</comment>
<dbReference type="Proteomes" id="UP000031670">
    <property type="component" value="Unassembled WGS sequence"/>
</dbReference>
<sequence length="606" mass="68510">MPEQFNTQHPPFDKLDSEQTKVLLDSLDIAYFRQGDAILDIGEQSDSLFVLIKGAVEQRTSDRVIAHFGHDDLFDADALFSGKARHQFLAIEDVLCYLVPKPVFLRLCENNQEFEHYFNGNLSQRKQLLRSAQKQQNLAEFILSRVNSDIYHPPLILESSTSLQNATAKMNELDIDAALVRLDGEDNRLEANPEHPPYAIVTRTNLLHALALEGKQLQDEVSGISSFPVFQTQEGEFLFSAMLTMTRNKMKRLMVVHEHEAVGMLDLTQILSAFSSHSHVISLSIARANTIEDLTAVSERQNDFIKSLLSNGIRTRFIMELISVVNEQIIQKAFEITVPEEHQNSCSLLVLGSEGRGEQVFKTDQDNALILSDDNPWPEHTKSMQAFSDNLMALGYPPCPGQVMVNNPKWVNSQSQWIERINSWTQSIDAESVMQLSIFADAHPVAGNHALITPIIEHLQLKLQGNMLLLSDFVRPALQFGVPLTLFGNVKNNKEGIDIKKGGIFPIVHGVRTLALENGIVERNTFERIAELGKRGRIEPNSVDNLSEALKLFFKLRLAEQVTSGDSGNQIYFSKLNRTERDLVRHSFHVVKKFQQFLAYHYQIRD</sequence>
<dbReference type="InterPro" id="IPR005105">
    <property type="entry name" value="GlnD_Uridyltrans_N"/>
</dbReference>
<proteinExistence type="predicted"/>
<dbReference type="InterPro" id="IPR006669">
    <property type="entry name" value="MgtE_transporter"/>
</dbReference>
<dbReference type="Pfam" id="PF00027">
    <property type="entry name" value="cNMP_binding"/>
    <property type="match status" value="1"/>
</dbReference>
<dbReference type="InterPro" id="IPR046342">
    <property type="entry name" value="CBS_dom_sf"/>
</dbReference>
<dbReference type="InterPro" id="IPR018821">
    <property type="entry name" value="DUF294_put_nucleoTrafse_sb-bd"/>
</dbReference>
<dbReference type="SUPFAM" id="SSF51206">
    <property type="entry name" value="cAMP-binding domain-like"/>
    <property type="match status" value="1"/>
</dbReference>
<feature type="domain" description="Cyclic nucleotide-binding" evidence="1">
    <location>
        <begin position="11"/>
        <end position="125"/>
    </location>
</feature>
<dbReference type="CDD" id="cd05401">
    <property type="entry name" value="NT_GlnE_GlnD_like"/>
    <property type="match status" value="1"/>
</dbReference>
<reference evidence="2 3" key="2">
    <citation type="submission" date="2015-01" db="EMBL/GenBank/DDBJ databases">
        <authorList>
            <consortium name="NBRP consortium"/>
            <person name="Sawabe T."/>
            <person name="Meirelles P."/>
            <person name="Feng G."/>
            <person name="Sayaka M."/>
            <person name="Hattori M."/>
            <person name="Ohkuma M."/>
        </authorList>
    </citation>
    <scope>NUCLEOTIDE SEQUENCE [LARGE SCALE GENOMIC DNA]</scope>
    <source>
        <strain evidence="2 3">JCM19232</strain>
    </source>
</reference>
<gene>
    <name evidence="2" type="ORF">JCM19232_2047</name>
</gene>
<dbReference type="InterPro" id="IPR014710">
    <property type="entry name" value="RmlC-like_jellyroll"/>
</dbReference>
<protein>
    <submittedName>
        <fullName evidence="2">Signal-transduction protein</fullName>
    </submittedName>
</protein>
<evidence type="ECO:0000313" key="2">
    <source>
        <dbReference type="EMBL" id="GAM65172.1"/>
    </source>
</evidence>
<dbReference type="Gene3D" id="3.10.580.10">
    <property type="entry name" value="CBS-domain"/>
    <property type="match status" value="1"/>
</dbReference>
<accession>A0A0B8PKE1</accession>
<name>A0A0B8PKE1_9VIBR</name>
<dbReference type="Gene3D" id="2.60.120.10">
    <property type="entry name" value="Jelly Rolls"/>
    <property type="match status" value="1"/>
</dbReference>
<reference evidence="2 3" key="1">
    <citation type="submission" date="2015-01" db="EMBL/GenBank/DDBJ databases">
        <title>Vibrio sp. C5 JCM 19232 whole genome shotgun sequence.</title>
        <authorList>
            <person name="Sawabe T."/>
            <person name="Meirelles P."/>
            <person name="Feng G."/>
            <person name="Sayaka M."/>
            <person name="Hattori M."/>
            <person name="Ohkuma M."/>
        </authorList>
    </citation>
    <scope>NUCLEOTIDE SEQUENCE [LARGE SCALE GENOMIC DNA]</scope>
    <source>
        <strain evidence="2 3">JCM19232</strain>
    </source>
</reference>
<dbReference type="GO" id="GO:0016020">
    <property type="term" value="C:membrane"/>
    <property type="evidence" value="ECO:0007669"/>
    <property type="project" value="InterPro"/>
</dbReference>
<dbReference type="SUPFAM" id="SSF54631">
    <property type="entry name" value="CBS-domain pair"/>
    <property type="match status" value="1"/>
</dbReference>
<dbReference type="CDD" id="cd00038">
    <property type="entry name" value="CAP_ED"/>
    <property type="match status" value="1"/>
</dbReference>
<dbReference type="InterPro" id="IPR018490">
    <property type="entry name" value="cNMP-bd_dom_sf"/>
</dbReference>